<keyword evidence="3" id="KW-1185">Reference proteome</keyword>
<dbReference type="Proteomes" id="UP000244722">
    <property type="component" value="Unassembled WGS sequence"/>
</dbReference>
<feature type="region of interest" description="Disordered" evidence="1">
    <location>
        <begin position="1"/>
        <end position="21"/>
    </location>
</feature>
<gene>
    <name evidence="2" type="ORF">B9Z19DRAFT_1134455</name>
</gene>
<evidence type="ECO:0000256" key="1">
    <source>
        <dbReference type="SAM" id="MobiDB-lite"/>
    </source>
</evidence>
<protein>
    <submittedName>
        <fullName evidence="2">Uncharacterized protein</fullName>
    </submittedName>
</protein>
<feature type="region of interest" description="Disordered" evidence="1">
    <location>
        <begin position="38"/>
        <end position="64"/>
    </location>
</feature>
<sequence length="150" mass="16653">MDTGEDLFGTWDPTGVEAPPLNLDDSEEEIELEGDGVAFRSHEGQEGYSGEEDEEEVENAEGSAGVAIPRLHRYGNIYLPEVPQFEPFEHPAPRHDRVIYLPEDLQNKCNRHSGSSEQHSHLAVGELSADDLPSPLAFFKLFFTDVTNGD</sequence>
<dbReference type="EMBL" id="NESQ01000345">
    <property type="protein sequence ID" value="PUU73804.1"/>
    <property type="molecule type" value="Genomic_DNA"/>
</dbReference>
<accession>A0A2T6ZEH9</accession>
<comment type="caution">
    <text evidence="2">The sequence shown here is derived from an EMBL/GenBank/DDBJ whole genome shotgun (WGS) entry which is preliminary data.</text>
</comment>
<proteinExistence type="predicted"/>
<name>A0A2T6ZEH9_TUBBO</name>
<evidence type="ECO:0000313" key="3">
    <source>
        <dbReference type="Proteomes" id="UP000244722"/>
    </source>
</evidence>
<organism evidence="2 3">
    <name type="scientific">Tuber borchii</name>
    <name type="common">White truffle</name>
    <dbReference type="NCBI Taxonomy" id="42251"/>
    <lineage>
        <taxon>Eukaryota</taxon>
        <taxon>Fungi</taxon>
        <taxon>Dikarya</taxon>
        <taxon>Ascomycota</taxon>
        <taxon>Pezizomycotina</taxon>
        <taxon>Pezizomycetes</taxon>
        <taxon>Pezizales</taxon>
        <taxon>Tuberaceae</taxon>
        <taxon>Tuber</taxon>
    </lineage>
</organism>
<evidence type="ECO:0000313" key="2">
    <source>
        <dbReference type="EMBL" id="PUU73804.1"/>
    </source>
</evidence>
<reference evidence="2 3" key="1">
    <citation type="submission" date="2017-04" db="EMBL/GenBank/DDBJ databases">
        <title>Draft genome sequence of Tuber borchii Vittad., a whitish edible truffle.</title>
        <authorList>
            <consortium name="DOE Joint Genome Institute"/>
            <person name="Murat C."/>
            <person name="Kuo A."/>
            <person name="Barry K.W."/>
            <person name="Clum A."/>
            <person name="Dockter R.B."/>
            <person name="Fauchery L."/>
            <person name="Iotti M."/>
            <person name="Kohler A."/>
            <person name="Labutti K."/>
            <person name="Lindquist E.A."/>
            <person name="Lipzen A."/>
            <person name="Ohm R.A."/>
            <person name="Wang M."/>
            <person name="Grigoriev I.V."/>
            <person name="Zambonelli A."/>
            <person name="Martin F.M."/>
        </authorList>
    </citation>
    <scope>NUCLEOTIDE SEQUENCE [LARGE SCALE GENOMIC DNA]</scope>
    <source>
        <strain evidence="2 3">Tbo3840</strain>
    </source>
</reference>
<dbReference type="AlphaFoldDB" id="A0A2T6ZEH9"/>
<feature type="compositionally biased region" description="Acidic residues" evidence="1">
    <location>
        <begin position="49"/>
        <end position="59"/>
    </location>
</feature>